<proteinExistence type="predicted"/>
<evidence type="ECO:0000256" key="1">
    <source>
        <dbReference type="SAM" id="MobiDB-lite"/>
    </source>
</evidence>
<keyword evidence="3" id="KW-1185">Reference proteome</keyword>
<feature type="compositionally biased region" description="Basic and acidic residues" evidence="1">
    <location>
        <begin position="90"/>
        <end position="104"/>
    </location>
</feature>
<protein>
    <submittedName>
        <fullName evidence="2">Uncharacterized protein</fullName>
    </submittedName>
</protein>
<dbReference type="OMA" id="CRRLLWN"/>
<dbReference type="AlphaFoldDB" id="A0A1B8A6I8"/>
<accession>A0A1B8A6I8</accession>
<feature type="region of interest" description="Disordered" evidence="1">
    <location>
        <begin position="58"/>
        <end position="146"/>
    </location>
</feature>
<organism evidence="2 3">
    <name type="scientific">Fusarium poae</name>
    <dbReference type="NCBI Taxonomy" id="36050"/>
    <lineage>
        <taxon>Eukaryota</taxon>
        <taxon>Fungi</taxon>
        <taxon>Dikarya</taxon>
        <taxon>Ascomycota</taxon>
        <taxon>Pezizomycotina</taxon>
        <taxon>Sordariomycetes</taxon>
        <taxon>Hypocreomycetidae</taxon>
        <taxon>Hypocreales</taxon>
        <taxon>Nectriaceae</taxon>
        <taxon>Fusarium</taxon>
    </lineage>
</organism>
<feature type="compositionally biased region" description="Basic and acidic residues" evidence="1">
    <location>
        <begin position="126"/>
        <end position="136"/>
    </location>
</feature>
<reference evidence="2 3" key="1">
    <citation type="submission" date="2016-06" db="EMBL/GenBank/DDBJ databases">
        <title>Living apart together: crosstalk between the core and supernumerary genomes in a fungal plant pathogen.</title>
        <authorList>
            <person name="Vanheule A."/>
            <person name="Audenaert K."/>
            <person name="Warris S."/>
            <person name="Van De Geest H."/>
            <person name="Schijlen E."/>
            <person name="Hofte M."/>
            <person name="De Saeger S."/>
            <person name="Haesaert G."/>
            <person name="Waalwijk C."/>
            <person name="Van Der Lee T."/>
        </authorList>
    </citation>
    <scope>NUCLEOTIDE SEQUENCE [LARGE SCALE GENOMIC DNA]</scope>
    <source>
        <strain evidence="2 3">2516</strain>
    </source>
</reference>
<sequence length="146" mass="16182">MAVAMPEYCRRLLWNSKSFLQLTRNAIATSSPFWIPAASLIGNRSYVRTAARRNDPALSNHYEASAGPLGPFTMRKGTHGTPTESEEDVVADRSTEDPIPPEKHHTIRLPAGDAQPKPTESEEDVVADRTEDDPLRPKGMTRNKTN</sequence>
<name>A0A1B8A6I8_FUSPO</name>
<dbReference type="Proteomes" id="UP000091967">
    <property type="component" value="Unassembled WGS sequence"/>
</dbReference>
<comment type="caution">
    <text evidence="2">The sequence shown here is derived from an EMBL/GenBank/DDBJ whole genome shotgun (WGS) entry which is preliminary data.</text>
</comment>
<gene>
    <name evidence="2" type="ORF">FPOA_13175</name>
</gene>
<dbReference type="EMBL" id="LYXU01000115">
    <property type="protein sequence ID" value="OBS16097.1"/>
    <property type="molecule type" value="Genomic_DNA"/>
</dbReference>
<evidence type="ECO:0000313" key="3">
    <source>
        <dbReference type="Proteomes" id="UP000091967"/>
    </source>
</evidence>
<evidence type="ECO:0000313" key="2">
    <source>
        <dbReference type="EMBL" id="OBS16097.1"/>
    </source>
</evidence>